<comment type="caution">
    <text evidence="1">The sequence shown here is derived from an EMBL/GenBank/DDBJ whole genome shotgun (WGS) entry which is preliminary data.</text>
</comment>
<gene>
    <name evidence="1" type="ORF">ACFFVF_16900</name>
</gene>
<accession>A0ABV5GS25</accession>
<reference evidence="1 2" key="1">
    <citation type="submission" date="2024-09" db="EMBL/GenBank/DDBJ databases">
        <authorList>
            <person name="Sun Q."/>
            <person name="Mori K."/>
        </authorList>
    </citation>
    <scope>NUCLEOTIDE SEQUENCE [LARGE SCALE GENOMIC DNA]</scope>
    <source>
        <strain evidence="1 2">CECT 7955</strain>
    </source>
</reference>
<keyword evidence="2" id="KW-1185">Reference proteome</keyword>
<sequence length="32" mass="3990">MLEDLHDENVLTFKDNLFFIDTVFYLTEQFYK</sequence>
<evidence type="ECO:0000313" key="2">
    <source>
        <dbReference type="Proteomes" id="UP001589607"/>
    </source>
</evidence>
<dbReference type="EMBL" id="JBHMEY010000067">
    <property type="protein sequence ID" value="MFB9098194.1"/>
    <property type="molecule type" value="Genomic_DNA"/>
</dbReference>
<dbReference type="Proteomes" id="UP001589607">
    <property type="component" value="Unassembled WGS sequence"/>
</dbReference>
<dbReference type="Pfam" id="PF18762">
    <property type="entry name" value="Kinase-PolyVal"/>
    <property type="match status" value="1"/>
</dbReference>
<dbReference type="InterPro" id="IPR041055">
    <property type="entry name" value="Kinase-PolyVal"/>
</dbReference>
<evidence type="ECO:0000313" key="1">
    <source>
        <dbReference type="EMBL" id="MFB9098194.1"/>
    </source>
</evidence>
<name>A0ABV5GS25_9FLAO</name>
<protein>
    <submittedName>
        <fullName evidence="1">Uncharacterized protein</fullName>
    </submittedName>
</protein>
<proteinExistence type="predicted"/>
<organism evidence="1 2">
    <name type="scientific">Flavobacterium jumunjinense</name>
    <dbReference type="NCBI Taxonomy" id="998845"/>
    <lineage>
        <taxon>Bacteria</taxon>
        <taxon>Pseudomonadati</taxon>
        <taxon>Bacteroidota</taxon>
        <taxon>Flavobacteriia</taxon>
        <taxon>Flavobacteriales</taxon>
        <taxon>Flavobacteriaceae</taxon>
        <taxon>Flavobacterium</taxon>
    </lineage>
</organism>
<dbReference type="RefSeq" id="WP_379678298.1">
    <property type="nucleotide sequence ID" value="NZ_CBCSGE010000024.1"/>
</dbReference>